<gene>
    <name evidence="2" type="ORF">MFFC18_47530</name>
</gene>
<protein>
    <submittedName>
        <fullName evidence="2">SMI1 / KNR4 family protein</fullName>
    </submittedName>
</protein>
<dbReference type="RefSeq" id="WP_075083617.1">
    <property type="nucleotide sequence ID" value="NZ_CP042912.1"/>
</dbReference>
<dbReference type="SUPFAM" id="SSF160631">
    <property type="entry name" value="SMI1/KNR4-like"/>
    <property type="match status" value="1"/>
</dbReference>
<evidence type="ECO:0000313" key="2">
    <source>
        <dbReference type="EMBL" id="QEG24830.1"/>
    </source>
</evidence>
<sequence length="157" mass="16742">MSDSDRILTELRRIVAERDHAGPVSDDVIAAAESELGLTFPPSYRMFLTHFGAGGIPAPYDIIGLPQCRASDSSPPMWSHVLDVATRLRRHVDHPPTLIPISSDGCGVDIYLDASRTDDTGECPVLARGPGFDGIDIAPSFLAFADLAVSGDPLAQT</sequence>
<reference evidence="2 3" key="1">
    <citation type="submission" date="2019-08" db="EMBL/GenBank/DDBJ databases">
        <title>Deep-cultivation of Planctomycetes and their phenomic and genomic characterization uncovers novel biology.</title>
        <authorList>
            <person name="Wiegand S."/>
            <person name="Jogler M."/>
            <person name="Boedeker C."/>
            <person name="Pinto D."/>
            <person name="Vollmers J."/>
            <person name="Rivas-Marin E."/>
            <person name="Kohn T."/>
            <person name="Peeters S.H."/>
            <person name="Heuer A."/>
            <person name="Rast P."/>
            <person name="Oberbeckmann S."/>
            <person name="Bunk B."/>
            <person name="Jeske O."/>
            <person name="Meyerdierks A."/>
            <person name="Storesund J.E."/>
            <person name="Kallscheuer N."/>
            <person name="Luecker S."/>
            <person name="Lage O.M."/>
            <person name="Pohl T."/>
            <person name="Merkel B.J."/>
            <person name="Hornburger P."/>
            <person name="Mueller R.-W."/>
            <person name="Bruemmer F."/>
            <person name="Labrenz M."/>
            <person name="Spormann A.M."/>
            <person name="Op den Camp H."/>
            <person name="Overmann J."/>
            <person name="Amann R."/>
            <person name="Jetten M.S.M."/>
            <person name="Mascher T."/>
            <person name="Medema M.H."/>
            <person name="Devos D.P."/>
            <person name="Kaster A.-K."/>
            <person name="Ovreas L."/>
            <person name="Rohde M."/>
            <person name="Galperin M.Y."/>
            <person name="Jogler C."/>
        </authorList>
    </citation>
    <scope>NUCLEOTIDE SEQUENCE [LARGE SCALE GENOMIC DNA]</scope>
    <source>
        <strain evidence="2 3">FC18</strain>
    </source>
</reference>
<dbReference type="Pfam" id="PF09346">
    <property type="entry name" value="SMI1_KNR4"/>
    <property type="match status" value="1"/>
</dbReference>
<accession>A0A5B9PHQ1</accession>
<dbReference type="Proteomes" id="UP000322214">
    <property type="component" value="Chromosome"/>
</dbReference>
<dbReference type="OrthoDB" id="288998at2"/>
<dbReference type="Gene3D" id="3.40.1580.10">
    <property type="entry name" value="SMI1/KNR4-like"/>
    <property type="match status" value="1"/>
</dbReference>
<keyword evidence="3" id="KW-1185">Reference proteome</keyword>
<dbReference type="InterPro" id="IPR037883">
    <property type="entry name" value="Knr4/Smi1-like_sf"/>
</dbReference>
<dbReference type="SMART" id="SM00860">
    <property type="entry name" value="SMI1_KNR4"/>
    <property type="match status" value="1"/>
</dbReference>
<organism evidence="2 3">
    <name type="scientific">Mariniblastus fucicola</name>
    <dbReference type="NCBI Taxonomy" id="980251"/>
    <lineage>
        <taxon>Bacteria</taxon>
        <taxon>Pseudomonadati</taxon>
        <taxon>Planctomycetota</taxon>
        <taxon>Planctomycetia</taxon>
        <taxon>Pirellulales</taxon>
        <taxon>Pirellulaceae</taxon>
        <taxon>Mariniblastus</taxon>
    </lineage>
</organism>
<dbReference type="EMBL" id="CP042912">
    <property type="protein sequence ID" value="QEG24830.1"/>
    <property type="molecule type" value="Genomic_DNA"/>
</dbReference>
<feature type="domain" description="Knr4/Smi1-like" evidence="1">
    <location>
        <begin position="23"/>
        <end position="147"/>
    </location>
</feature>
<evidence type="ECO:0000313" key="3">
    <source>
        <dbReference type="Proteomes" id="UP000322214"/>
    </source>
</evidence>
<name>A0A5B9PHQ1_9BACT</name>
<dbReference type="STRING" id="980251.GCA_001642875_00813"/>
<evidence type="ECO:0000259" key="1">
    <source>
        <dbReference type="SMART" id="SM00860"/>
    </source>
</evidence>
<dbReference type="KEGG" id="mff:MFFC18_47530"/>
<dbReference type="AlphaFoldDB" id="A0A5B9PHQ1"/>
<proteinExistence type="predicted"/>
<dbReference type="InterPro" id="IPR018958">
    <property type="entry name" value="Knr4/Smi1-like_dom"/>
</dbReference>